<proteinExistence type="predicted"/>
<gene>
    <name evidence="1" type="ORF">G1H11_10250</name>
</gene>
<reference evidence="1 2" key="1">
    <citation type="submission" date="2020-02" db="EMBL/GenBank/DDBJ databases">
        <authorList>
            <person name="Li X.-J."/>
            <person name="Feng X.-M."/>
        </authorList>
    </citation>
    <scope>NUCLEOTIDE SEQUENCE [LARGE SCALE GENOMIC DNA]</scope>
    <source>
        <strain evidence="1 2">CGMCC 4.7225</strain>
    </source>
</reference>
<organism evidence="1 2">
    <name type="scientific">Phytoactinopolyspora alkaliphila</name>
    <dbReference type="NCBI Taxonomy" id="1783498"/>
    <lineage>
        <taxon>Bacteria</taxon>
        <taxon>Bacillati</taxon>
        <taxon>Actinomycetota</taxon>
        <taxon>Actinomycetes</taxon>
        <taxon>Jiangellales</taxon>
        <taxon>Jiangellaceae</taxon>
        <taxon>Phytoactinopolyspora</taxon>
    </lineage>
</organism>
<dbReference type="AlphaFoldDB" id="A0A6N9YL27"/>
<name>A0A6N9YL27_9ACTN</name>
<dbReference type="EMBL" id="JAAGOB010000005">
    <property type="protein sequence ID" value="NED95693.1"/>
    <property type="molecule type" value="Genomic_DNA"/>
</dbReference>
<accession>A0A6N9YL27</accession>
<keyword evidence="2" id="KW-1185">Reference proteome</keyword>
<dbReference type="RefSeq" id="WP_163818485.1">
    <property type="nucleotide sequence ID" value="NZ_JAAGOB010000005.1"/>
</dbReference>
<dbReference type="Proteomes" id="UP000469185">
    <property type="component" value="Unassembled WGS sequence"/>
</dbReference>
<sequence>MRAASQHLRSGDALLVGRDNARDIAAAVHVVYDDDSDLLVAYINALGAAMSHRTQGGATADEALRIVQQTAAEEAKNRRCSTLLLTGKIHRHNLASQYACLRAGLEPMGLPSGDYQAWVLHAALGAVHLSVKSALVRAIGGSTADEGHRPVRAGSTR</sequence>
<protein>
    <submittedName>
        <fullName evidence="1">Uncharacterized protein</fullName>
    </submittedName>
</protein>
<evidence type="ECO:0000313" key="2">
    <source>
        <dbReference type="Proteomes" id="UP000469185"/>
    </source>
</evidence>
<comment type="caution">
    <text evidence="1">The sequence shown here is derived from an EMBL/GenBank/DDBJ whole genome shotgun (WGS) entry which is preliminary data.</text>
</comment>
<evidence type="ECO:0000313" key="1">
    <source>
        <dbReference type="EMBL" id="NED95693.1"/>
    </source>
</evidence>